<dbReference type="GO" id="GO:0005829">
    <property type="term" value="C:cytosol"/>
    <property type="evidence" value="ECO:0007669"/>
    <property type="project" value="TreeGrafter"/>
</dbReference>
<comment type="caution">
    <text evidence="4">The sequence shown here is derived from an EMBL/GenBank/DDBJ whole genome shotgun (WGS) entry which is preliminary data.</text>
</comment>
<evidence type="ECO:0000256" key="2">
    <source>
        <dbReference type="ARBA" id="ARBA00023054"/>
    </source>
</evidence>
<accession>A0A1R3IPX1</accession>
<evidence type="ECO:0000256" key="1">
    <source>
        <dbReference type="ARBA" id="ARBA00005485"/>
    </source>
</evidence>
<dbReference type="EMBL" id="AWUE01017831">
    <property type="protein sequence ID" value="OMO84638.1"/>
    <property type="molecule type" value="Genomic_DNA"/>
</dbReference>
<evidence type="ECO:0000313" key="4">
    <source>
        <dbReference type="EMBL" id="OMO84638.1"/>
    </source>
</evidence>
<gene>
    <name evidence="4" type="ORF">COLO4_21913</name>
</gene>
<feature type="coiled-coil region" evidence="3">
    <location>
        <begin position="63"/>
        <end position="111"/>
    </location>
</feature>
<dbReference type="Proteomes" id="UP000187203">
    <property type="component" value="Unassembled WGS sequence"/>
</dbReference>
<dbReference type="GO" id="GO:0009904">
    <property type="term" value="P:chloroplast accumulation movement"/>
    <property type="evidence" value="ECO:0007669"/>
    <property type="project" value="TreeGrafter"/>
</dbReference>
<dbReference type="PANTHER" id="PTHR32054">
    <property type="entry name" value="HEAVY CHAIN, PUTATIVE, EXPRESSED-RELATED-RELATED"/>
    <property type="match status" value="1"/>
</dbReference>
<name>A0A1R3IPX1_9ROSI</name>
<proteinExistence type="inferred from homology"/>
<organism evidence="4 5">
    <name type="scientific">Corchorus olitorius</name>
    <dbReference type="NCBI Taxonomy" id="93759"/>
    <lineage>
        <taxon>Eukaryota</taxon>
        <taxon>Viridiplantae</taxon>
        <taxon>Streptophyta</taxon>
        <taxon>Embryophyta</taxon>
        <taxon>Tracheophyta</taxon>
        <taxon>Spermatophyta</taxon>
        <taxon>Magnoliopsida</taxon>
        <taxon>eudicotyledons</taxon>
        <taxon>Gunneridae</taxon>
        <taxon>Pentapetalae</taxon>
        <taxon>rosids</taxon>
        <taxon>malvids</taxon>
        <taxon>Malvales</taxon>
        <taxon>Malvaceae</taxon>
        <taxon>Grewioideae</taxon>
        <taxon>Apeibeae</taxon>
        <taxon>Corchorus</taxon>
    </lineage>
</organism>
<evidence type="ECO:0008006" key="6">
    <source>
        <dbReference type="Google" id="ProtNLM"/>
    </source>
</evidence>
<keyword evidence="5" id="KW-1185">Reference proteome</keyword>
<reference evidence="5" key="1">
    <citation type="submission" date="2013-09" db="EMBL/GenBank/DDBJ databases">
        <title>Corchorus olitorius genome sequencing.</title>
        <authorList>
            <person name="Alam M."/>
            <person name="Haque M.S."/>
            <person name="Islam M.S."/>
            <person name="Emdad E.M."/>
            <person name="Islam M.M."/>
            <person name="Ahmed B."/>
            <person name="Halim A."/>
            <person name="Hossen Q.M.M."/>
            <person name="Hossain M.Z."/>
            <person name="Ahmed R."/>
            <person name="Khan M.M."/>
            <person name="Islam R."/>
            <person name="Rashid M.M."/>
            <person name="Khan S.A."/>
            <person name="Rahman M.S."/>
            <person name="Alam M."/>
            <person name="Yahiya A.S."/>
            <person name="Khan M.S."/>
            <person name="Azam M.S."/>
            <person name="Haque T."/>
            <person name="Lashkar M.Z.H."/>
            <person name="Akhand A.I."/>
            <person name="Morshed G."/>
            <person name="Roy S."/>
            <person name="Uddin K.S."/>
            <person name="Rabeya T."/>
            <person name="Hossain A.S."/>
            <person name="Chowdhury A."/>
            <person name="Snigdha A.R."/>
            <person name="Mortoza M.S."/>
            <person name="Matin S.A."/>
            <person name="Hoque S.M.E."/>
            <person name="Islam M.K."/>
            <person name="Roy D.K."/>
            <person name="Haider R."/>
            <person name="Moosa M.M."/>
            <person name="Elias S.M."/>
            <person name="Hasan A.M."/>
            <person name="Jahan S."/>
            <person name="Shafiuddin M."/>
            <person name="Mahmood N."/>
            <person name="Shommy N.S."/>
        </authorList>
    </citation>
    <scope>NUCLEOTIDE SEQUENCE [LARGE SCALE GENOMIC DNA]</scope>
    <source>
        <strain evidence="5">cv. O-4</strain>
    </source>
</reference>
<dbReference type="AlphaFoldDB" id="A0A1R3IPX1"/>
<protein>
    <recommendedName>
        <fullName evidence="6">WEB family protein</fullName>
    </recommendedName>
</protein>
<dbReference type="PANTHER" id="PTHR32054:SF9">
    <property type="entry name" value="OS04G0116200 PROTEIN"/>
    <property type="match status" value="1"/>
</dbReference>
<sequence length="221" mass="25411">MEREEGGVTVVGRAEIDTRAPFRSVKEAVMLFGERVLVGEIYANKIKEMKAEAGESGQGQSKIAVLTAELEETKQSLERAKEEGNLMSYRIKTLREELELTKRELHQLKARDFQMQKRQSFDPDVEDFKFIENATKLDIMTQTEETEPEEFQKKRYVKFASPPSLTKVIVNKSEEMESPGSVKKGRRKSVIPIIGWLFSKKKGNHENYQSLRTNEVQMNCC</sequence>
<comment type="similarity">
    <text evidence="1">Belongs to the WEB family.</text>
</comment>
<evidence type="ECO:0000313" key="5">
    <source>
        <dbReference type="Proteomes" id="UP000187203"/>
    </source>
</evidence>
<dbReference type="GO" id="GO:0009903">
    <property type="term" value="P:chloroplast avoidance movement"/>
    <property type="evidence" value="ECO:0007669"/>
    <property type="project" value="TreeGrafter"/>
</dbReference>
<dbReference type="STRING" id="93759.A0A1R3IPX1"/>
<keyword evidence="2 3" id="KW-0175">Coiled coil</keyword>
<dbReference type="OrthoDB" id="4585693at2759"/>
<evidence type="ECO:0000256" key="3">
    <source>
        <dbReference type="SAM" id="Coils"/>
    </source>
</evidence>